<evidence type="ECO:0000256" key="11">
    <source>
        <dbReference type="SAM" id="Phobius"/>
    </source>
</evidence>
<evidence type="ECO:0000256" key="8">
    <source>
        <dbReference type="ARBA" id="ARBA00023136"/>
    </source>
</evidence>
<feature type="transmembrane region" description="Helical" evidence="11">
    <location>
        <begin position="145"/>
        <end position="164"/>
    </location>
</feature>
<evidence type="ECO:0000256" key="5">
    <source>
        <dbReference type="ARBA" id="ARBA00022692"/>
    </source>
</evidence>
<dbReference type="STRING" id="2316362.A0A4Q2DVV0"/>
<dbReference type="EMBL" id="SDEE01000044">
    <property type="protein sequence ID" value="RXW23354.1"/>
    <property type="molecule type" value="Genomic_DNA"/>
</dbReference>
<dbReference type="InterPro" id="IPR004706">
    <property type="entry name" value="Arsenical-R_Acr3"/>
</dbReference>
<sequence length="347" mass="38791">MKTTEAAPLEEKLSSQAERQTPDLDTHTPVSAKAIFQELGILDRLLTPIILIFMVVGVVIGRYAPQIKDALDTIKFNGVSIPIAIGLIVMMWPVLTKVEYETLPKIFRSKQLWIHMGISLVLNWIIGPLLMLGLAWATLPDLPTYRVGVIMVGIARCIAMVMIWNDLAKGDANYCAILVVLNAILQIVLYSPFALLFINVVGGEQVAGIHVSYREVALSVLIYLGIPLGAGVITRYTVWRLAGKEFLKEKFIPVFSPLALVGLLYTILVLFAYQGDNIVANARPVFRVFVPLILYFTLMWTLTFFTVWHFSCREPAEKRVFGYEMAVVQAFTASSNNFVSMFVFLLN</sequence>
<evidence type="ECO:0000256" key="10">
    <source>
        <dbReference type="SAM" id="MobiDB-lite"/>
    </source>
</evidence>
<name>A0A4Q2DVV0_9AGAR</name>
<dbReference type="NCBIfam" id="TIGR00832">
    <property type="entry name" value="acr3"/>
    <property type="match status" value="1"/>
</dbReference>
<protein>
    <recommendedName>
        <fullName evidence="14">Arsenical-resistance protein</fullName>
    </recommendedName>
</protein>
<evidence type="ECO:0000256" key="4">
    <source>
        <dbReference type="ARBA" id="ARBA00022475"/>
    </source>
</evidence>
<feature type="transmembrane region" description="Helical" evidence="11">
    <location>
        <begin position="176"/>
        <end position="198"/>
    </location>
</feature>
<dbReference type="Pfam" id="PF01758">
    <property type="entry name" value="SBF"/>
    <property type="match status" value="1"/>
</dbReference>
<dbReference type="InterPro" id="IPR002657">
    <property type="entry name" value="BilAc:Na_symport/Acr3"/>
</dbReference>
<dbReference type="GO" id="GO:0005886">
    <property type="term" value="C:plasma membrane"/>
    <property type="evidence" value="ECO:0007669"/>
    <property type="project" value="UniProtKB-SubCell"/>
</dbReference>
<feature type="region of interest" description="Disordered" evidence="10">
    <location>
        <begin position="1"/>
        <end position="25"/>
    </location>
</feature>
<evidence type="ECO:0000256" key="2">
    <source>
        <dbReference type="ARBA" id="ARBA00010110"/>
    </source>
</evidence>
<dbReference type="GO" id="GO:0015105">
    <property type="term" value="F:arsenite transmembrane transporter activity"/>
    <property type="evidence" value="ECO:0007669"/>
    <property type="project" value="TreeGrafter"/>
</dbReference>
<keyword evidence="3 9" id="KW-0813">Transport</keyword>
<keyword evidence="7 9" id="KW-1133">Transmembrane helix</keyword>
<comment type="similarity">
    <text evidence="2 9">Belongs to the arsenical resistance-3 (ACR3) (TC 2.A.59) family.</text>
</comment>
<comment type="subcellular location">
    <subcellularLocation>
        <location evidence="1 9">Cell membrane</location>
        <topology evidence="1 9">Multi-pass membrane protein</topology>
    </subcellularLocation>
</comment>
<evidence type="ECO:0000256" key="7">
    <source>
        <dbReference type="ARBA" id="ARBA00022989"/>
    </source>
</evidence>
<evidence type="ECO:0000313" key="13">
    <source>
        <dbReference type="Proteomes" id="UP000290288"/>
    </source>
</evidence>
<keyword evidence="4 9" id="KW-1003">Cell membrane</keyword>
<dbReference type="Proteomes" id="UP000290288">
    <property type="component" value="Unassembled WGS sequence"/>
</dbReference>
<evidence type="ECO:0000256" key="1">
    <source>
        <dbReference type="ARBA" id="ARBA00004651"/>
    </source>
</evidence>
<keyword evidence="13" id="KW-1185">Reference proteome</keyword>
<gene>
    <name evidence="12" type="ORF">EST38_g2522</name>
</gene>
<feature type="transmembrane region" description="Helical" evidence="11">
    <location>
        <begin position="285"/>
        <end position="308"/>
    </location>
</feature>
<dbReference type="AlphaFoldDB" id="A0A4Q2DVV0"/>
<evidence type="ECO:0000313" key="12">
    <source>
        <dbReference type="EMBL" id="RXW23354.1"/>
    </source>
</evidence>
<evidence type="ECO:0000256" key="9">
    <source>
        <dbReference type="PIRNR" id="PIRNR005508"/>
    </source>
</evidence>
<evidence type="ECO:0008006" key="14">
    <source>
        <dbReference type="Google" id="ProtNLM"/>
    </source>
</evidence>
<organism evidence="12 13">
    <name type="scientific">Candolleomyces aberdarensis</name>
    <dbReference type="NCBI Taxonomy" id="2316362"/>
    <lineage>
        <taxon>Eukaryota</taxon>
        <taxon>Fungi</taxon>
        <taxon>Dikarya</taxon>
        <taxon>Basidiomycota</taxon>
        <taxon>Agaricomycotina</taxon>
        <taxon>Agaricomycetes</taxon>
        <taxon>Agaricomycetidae</taxon>
        <taxon>Agaricales</taxon>
        <taxon>Agaricineae</taxon>
        <taxon>Psathyrellaceae</taxon>
        <taxon>Candolleomyces</taxon>
    </lineage>
</organism>
<dbReference type="PIRSF" id="PIRSF005508">
    <property type="entry name" value="Acr3"/>
    <property type="match status" value="1"/>
</dbReference>
<feature type="transmembrane region" description="Helical" evidence="11">
    <location>
        <begin position="218"/>
        <end position="239"/>
    </location>
</feature>
<feature type="transmembrane region" description="Helical" evidence="11">
    <location>
        <begin position="320"/>
        <end position="346"/>
    </location>
</feature>
<dbReference type="GO" id="GO:0046685">
    <property type="term" value="P:response to arsenic-containing substance"/>
    <property type="evidence" value="ECO:0007669"/>
    <property type="project" value="UniProtKB-KW"/>
</dbReference>
<dbReference type="PANTHER" id="PTHR43057">
    <property type="entry name" value="ARSENITE EFFLUX TRANSPORTER"/>
    <property type="match status" value="1"/>
</dbReference>
<dbReference type="InterPro" id="IPR038770">
    <property type="entry name" value="Na+/solute_symporter_sf"/>
</dbReference>
<dbReference type="GO" id="GO:0015104">
    <property type="term" value="F:antimonite transmembrane transporter activity"/>
    <property type="evidence" value="ECO:0007669"/>
    <property type="project" value="TreeGrafter"/>
</dbReference>
<feature type="transmembrane region" description="Helical" evidence="11">
    <location>
        <begin position="251"/>
        <end position="273"/>
    </location>
</feature>
<reference evidence="12 13" key="1">
    <citation type="submission" date="2019-01" db="EMBL/GenBank/DDBJ databases">
        <title>Draft genome sequence of Psathyrella aberdarensis IHI B618.</title>
        <authorList>
            <person name="Buettner E."/>
            <person name="Kellner H."/>
        </authorList>
    </citation>
    <scope>NUCLEOTIDE SEQUENCE [LARGE SCALE GENOMIC DNA]</scope>
    <source>
        <strain evidence="12 13">IHI B618</strain>
    </source>
</reference>
<comment type="caution">
    <text evidence="12">The sequence shown here is derived from an EMBL/GenBank/DDBJ whole genome shotgun (WGS) entry which is preliminary data.</text>
</comment>
<dbReference type="OrthoDB" id="187348at2759"/>
<proteinExistence type="inferred from homology"/>
<feature type="transmembrane region" description="Helical" evidence="11">
    <location>
        <begin position="45"/>
        <end position="64"/>
    </location>
</feature>
<feature type="transmembrane region" description="Helical" evidence="11">
    <location>
        <begin position="116"/>
        <end position="139"/>
    </location>
</feature>
<keyword evidence="8 9" id="KW-0472">Membrane</keyword>
<feature type="transmembrane region" description="Helical" evidence="11">
    <location>
        <begin position="76"/>
        <end position="95"/>
    </location>
</feature>
<dbReference type="PANTHER" id="PTHR43057:SF1">
    <property type="entry name" value="ARSENICAL-RESISTANCE PROTEIN 3"/>
    <property type="match status" value="1"/>
</dbReference>
<evidence type="ECO:0000256" key="6">
    <source>
        <dbReference type="ARBA" id="ARBA00022849"/>
    </source>
</evidence>
<keyword evidence="6" id="KW-0059">Arsenical resistance</keyword>
<evidence type="ECO:0000256" key="3">
    <source>
        <dbReference type="ARBA" id="ARBA00022448"/>
    </source>
</evidence>
<keyword evidence="5 9" id="KW-0812">Transmembrane</keyword>
<dbReference type="GO" id="GO:0015297">
    <property type="term" value="F:antiporter activity"/>
    <property type="evidence" value="ECO:0007669"/>
    <property type="project" value="UniProtKB-UniRule"/>
</dbReference>
<accession>A0A4Q2DVV0</accession>
<dbReference type="FunFam" id="1.20.1530.20:FF:000009">
    <property type="entry name" value="Arsenite transporter, ACR3 family"/>
    <property type="match status" value="1"/>
</dbReference>
<dbReference type="Gene3D" id="1.20.1530.20">
    <property type="match status" value="1"/>
</dbReference>